<dbReference type="EMBL" id="AJ420072">
    <property type="protein sequence ID" value="CAD12214.1"/>
    <property type="molecule type" value="Genomic_DNA"/>
</dbReference>
<feature type="domain" description="CobQ/CobB/MinD/ParA nucleotide binding" evidence="2">
    <location>
        <begin position="4"/>
        <end position="49"/>
    </location>
</feature>
<feature type="region of interest" description="Disordered" evidence="1">
    <location>
        <begin position="83"/>
        <end position="126"/>
    </location>
</feature>
<dbReference type="AlphaFoldDB" id="Q8VVK3"/>
<dbReference type="Pfam" id="PF01656">
    <property type="entry name" value="CbiA"/>
    <property type="match status" value="1"/>
</dbReference>
<keyword evidence="3" id="KW-0614">Plasmid</keyword>
<dbReference type="InterPro" id="IPR027417">
    <property type="entry name" value="P-loop_NTPase"/>
</dbReference>
<sequence length="126" mass="13318">MSILTIAHTKGGVGKTTSAVLLCAAAHARGIAVTLIDSEAQGIATARGLAGWHAARCNRSHRQGGSRQPCGYWCAMGLRPGSGPTAPLGHQRVPVPERRPGPPHFPPSLRESRTRRRGGFPWTPGE</sequence>
<geneLocation type="plasmid" evidence="3">
    <name>pTET3</name>
</geneLocation>
<dbReference type="CDD" id="cd02042">
    <property type="entry name" value="ParAB_family"/>
    <property type="match status" value="1"/>
</dbReference>
<dbReference type="SUPFAM" id="SSF52540">
    <property type="entry name" value="P-loop containing nucleoside triphosphate hydrolases"/>
    <property type="match status" value="1"/>
</dbReference>
<reference evidence="3" key="1">
    <citation type="journal article" date="2002" name="Plasmid">
        <title>The 27.8-kb R-plasmid pTET3 from Corynebacterium glutamicum encodes the aminoglycoside adenyltransferase gene cassette aadA9 and the regulated tetracycline efflux system Tet 33 flanked by active copies of the widespread insertion sequence IS6100.</title>
        <authorList>
            <person name="Tauch A."/>
            <person name="Gotker S."/>
            <person name="Puhler A."/>
            <person name="Kalinowski J."/>
            <person name="Thierbach G."/>
        </authorList>
    </citation>
    <scope>NUCLEOTIDE SEQUENCE [LARGE SCALE GENOMIC DNA]</scope>
    <source>
        <strain evidence="3">LP-6</strain>
        <plasmid evidence="3">pTET3</plasmid>
    </source>
</reference>
<dbReference type="Gene3D" id="3.40.50.300">
    <property type="entry name" value="P-loop containing nucleotide triphosphate hydrolases"/>
    <property type="match status" value="1"/>
</dbReference>
<name>Q8VVK3_CORGT</name>
<evidence type="ECO:0000313" key="3">
    <source>
        <dbReference type="EMBL" id="CAD12214.1"/>
    </source>
</evidence>
<protein>
    <recommendedName>
        <fullName evidence="2">CobQ/CobB/MinD/ParA nucleotide binding domain-containing protein</fullName>
    </recommendedName>
</protein>
<dbReference type="InterPro" id="IPR002586">
    <property type="entry name" value="CobQ/CobB/MinD/ParA_Nub-bd_dom"/>
</dbReference>
<evidence type="ECO:0000256" key="1">
    <source>
        <dbReference type="SAM" id="MobiDB-lite"/>
    </source>
</evidence>
<accession>Q8VVK3</accession>
<organism evidence="3">
    <name type="scientific">Corynebacterium glutamicum</name>
    <name type="common">Brevibacterium saccharolyticum</name>
    <dbReference type="NCBI Taxonomy" id="1718"/>
    <lineage>
        <taxon>Bacteria</taxon>
        <taxon>Bacillati</taxon>
        <taxon>Actinomycetota</taxon>
        <taxon>Actinomycetes</taxon>
        <taxon>Mycobacteriales</taxon>
        <taxon>Corynebacteriaceae</taxon>
        <taxon>Corynebacterium</taxon>
    </lineage>
</organism>
<evidence type="ECO:0000259" key="2">
    <source>
        <dbReference type="Pfam" id="PF01656"/>
    </source>
</evidence>
<proteinExistence type="predicted"/>